<gene>
    <name evidence="2" type="ORF">SAMN04487999_1736</name>
</gene>
<dbReference type="Proteomes" id="UP000184240">
    <property type="component" value="Unassembled WGS sequence"/>
</dbReference>
<evidence type="ECO:0000313" key="2">
    <source>
        <dbReference type="EMBL" id="SHI03668.1"/>
    </source>
</evidence>
<name>A0A1M5XVW4_9FLAO</name>
<dbReference type="AlphaFoldDB" id="A0A1M5XVW4"/>
<sequence length="111" mass="13812">MSLLKKLRQKRWFRILGNKYVLILVIFTIWMVFFDTNSWFIHKELNDEIDKLEGNRAYFKQEIKSDRDQINKLKDSEELERFAREEYYMKKENEELFIIEYEDSLKTKDDE</sequence>
<keyword evidence="2" id="KW-0132">Cell division</keyword>
<keyword evidence="1" id="KW-0812">Transmembrane</keyword>
<dbReference type="GO" id="GO:0051301">
    <property type="term" value="P:cell division"/>
    <property type="evidence" value="ECO:0007669"/>
    <property type="project" value="UniProtKB-KW"/>
</dbReference>
<proteinExistence type="predicted"/>
<dbReference type="InterPro" id="IPR007060">
    <property type="entry name" value="FtsL/DivIC"/>
</dbReference>
<protein>
    <submittedName>
        <fullName evidence="2">Cell division protein FtsB</fullName>
    </submittedName>
</protein>
<organism evidence="2 3">
    <name type="scientific">Leeuwenhoekiella palythoae</name>
    <dbReference type="NCBI Taxonomy" id="573501"/>
    <lineage>
        <taxon>Bacteria</taxon>
        <taxon>Pseudomonadati</taxon>
        <taxon>Bacteroidota</taxon>
        <taxon>Flavobacteriia</taxon>
        <taxon>Flavobacteriales</taxon>
        <taxon>Flavobacteriaceae</taxon>
        <taxon>Leeuwenhoekiella</taxon>
    </lineage>
</organism>
<evidence type="ECO:0000313" key="3">
    <source>
        <dbReference type="Proteomes" id="UP000184240"/>
    </source>
</evidence>
<dbReference type="STRING" id="573501.SAMN04487999_1736"/>
<accession>A0A1M5XVW4</accession>
<dbReference type="EMBL" id="FQXT01000003">
    <property type="protein sequence ID" value="SHI03668.1"/>
    <property type="molecule type" value="Genomic_DNA"/>
</dbReference>
<keyword evidence="1" id="KW-0472">Membrane</keyword>
<dbReference type="Pfam" id="PF04977">
    <property type="entry name" value="DivIC"/>
    <property type="match status" value="1"/>
</dbReference>
<reference evidence="3" key="1">
    <citation type="submission" date="2016-11" db="EMBL/GenBank/DDBJ databases">
        <authorList>
            <person name="Varghese N."/>
            <person name="Submissions S."/>
        </authorList>
    </citation>
    <scope>NUCLEOTIDE SEQUENCE [LARGE SCALE GENOMIC DNA]</scope>
    <source>
        <strain evidence="3">DSM 19859</strain>
    </source>
</reference>
<keyword evidence="1" id="KW-1133">Transmembrane helix</keyword>
<evidence type="ECO:0000256" key="1">
    <source>
        <dbReference type="SAM" id="Phobius"/>
    </source>
</evidence>
<keyword evidence="2" id="KW-0131">Cell cycle</keyword>
<feature type="transmembrane region" description="Helical" evidence="1">
    <location>
        <begin position="20"/>
        <end position="41"/>
    </location>
</feature>